<dbReference type="OrthoDB" id="6105938at2759"/>
<organism evidence="6 7">
    <name type="scientific">Elysia chlorotica</name>
    <name type="common">Eastern emerald elysia</name>
    <name type="synonym">Sea slug</name>
    <dbReference type="NCBI Taxonomy" id="188477"/>
    <lineage>
        <taxon>Eukaryota</taxon>
        <taxon>Metazoa</taxon>
        <taxon>Spiralia</taxon>
        <taxon>Lophotrochozoa</taxon>
        <taxon>Mollusca</taxon>
        <taxon>Gastropoda</taxon>
        <taxon>Heterobranchia</taxon>
        <taxon>Euthyneura</taxon>
        <taxon>Panpulmonata</taxon>
        <taxon>Sacoglossa</taxon>
        <taxon>Placobranchoidea</taxon>
        <taxon>Plakobranchidae</taxon>
        <taxon>Elysia</taxon>
    </lineage>
</organism>
<sequence>MGSKERLLIPYDTIEDHIHCSICLSVLRGAVLTPCGHRYCTKCITEWVGRNHSCPCCNSTLQETQFYCDVQFNGLVEAILLERDKAEQRYFDQIFNNVSEDSQDDNTSNTASQFEKILKKHLKSTLLSHQRYFNKLKEDFQRKVHLLDSGIGSELIVGPEIESEKDMVKSTLIKNLEESERLAAEAYDRHLAEHMPALDLLPVEVTVYIADKDLRIPNIVIKPADKLAVIKPLIETAMQNRCDEILKWENDSGVRLLFSPLSKQEQYDVRAIMELLPSMEDVHQLSWDSSPFFQCNLRPGSEIVLKDVFKSQSDLPKRCFANVFKESGPQPVDYFSCDNCRVKWICKSCIQCCHTGHKFSLFVSSHTPTWACCYCPKKKLCKIQDK</sequence>
<dbReference type="PROSITE" id="PS00518">
    <property type="entry name" value="ZF_RING_1"/>
    <property type="match status" value="1"/>
</dbReference>
<dbReference type="Pfam" id="PF00097">
    <property type="entry name" value="zf-C3HC4"/>
    <property type="match status" value="1"/>
</dbReference>
<dbReference type="InterPro" id="IPR013083">
    <property type="entry name" value="Znf_RING/FYVE/PHD"/>
</dbReference>
<evidence type="ECO:0000259" key="5">
    <source>
        <dbReference type="PROSITE" id="PS50089"/>
    </source>
</evidence>
<evidence type="ECO:0000256" key="1">
    <source>
        <dbReference type="ARBA" id="ARBA00022723"/>
    </source>
</evidence>
<comment type="caution">
    <text evidence="6">The sequence shown here is derived from an EMBL/GenBank/DDBJ whole genome shotgun (WGS) entry which is preliminary data.</text>
</comment>
<evidence type="ECO:0000313" key="6">
    <source>
        <dbReference type="EMBL" id="RUS80473.1"/>
    </source>
</evidence>
<dbReference type="PROSITE" id="PS50089">
    <property type="entry name" value="ZF_RING_2"/>
    <property type="match status" value="1"/>
</dbReference>
<dbReference type="InterPro" id="IPR001841">
    <property type="entry name" value="Znf_RING"/>
</dbReference>
<gene>
    <name evidence="6" type="ORF">EGW08_011751</name>
</gene>
<feature type="domain" description="RING-type" evidence="5">
    <location>
        <begin position="20"/>
        <end position="58"/>
    </location>
</feature>
<dbReference type="SMART" id="SM00184">
    <property type="entry name" value="RING"/>
    <property type="match status" value="1"/>
</dbReference>
<keyword evidence="3" id="KW-0862">Zinc</keyword>
<dbReference type="STRING" id="188477.A0A433TFW3"/>
<dbReference type="GO" id="GO:0008270">
    <property type="term" value="F:zinc ion binding"/>
    <property type="evidence" value="ECO:0007669"/>
    <property type="project" value="UniProtKB-KW"/>
</dbReference>
<keyword evidence="1" id="KW-0479">Metal-binding</keyword>
<proteinExistence type="predicted"/>
<evidence type="ECO:0000256" key="2">
    <source>
        <dbReference type="ARBA" id="ARBA00022771"/>
    </source>
</evidence>
<keyword evidence="7" id="KW-1185">Reference proteome</keyword>
<evidence type="ECO:0000256" key="3">
    <source>
        <dbReference type="ARBA" id="ARBA00022833"/>
    </source>
</evidence>
<dbReference type="InterPro" id="IPR017907">
    <property type="entry name" value="Znf_RING_CS"/>
</dbReference>
<dbReference type="Proteomes" id="UP000271974">
    <property type="component" value="Unassembled WGS sequence"/>
</dbReference>
<accession>A0A433TFW3</accession>
<dbReference type="AlphaFoldDB" id="A0A433TFW3"/>
<dbReference type="PANTHER" id="PTHR44080:SF1">
    <property type="entry name" value="E3 UBIQUITIN-PROTEIN LIGASE COP1"/>
    <property type="match status" value="1"/>
</dbReference>
<dbReference type="EMBL" id="RQTK01000389">
    <property type="protein sequence ID" value="RUS80473.1"/>
    <property type="molecule type" value="Genomic_DNA"/>
</dbReference>
<evidence type="ECO:0000256" key="4">
    <source>
        <dbReference type="PROSITE-ProRule" id="PRU00175"/>
    </source>
</evidence>
<dbReference type="SUPFAM" id="SSF57850">
    <property type="entry name" value="RING/U-box"/>
    <property type="match status" value="1"/>
</dbReference>
<dbReference type="GO" id="GO:0061630">
    <property type="term" value="F:ubiquitin protein ligase activity"/>
    <property type="evidence" value="ECO:0007669"/>
    <property type="project" value="InterPro"/>
</dbReference>
<dbReference type="GO" id="GO:0043161">
    <property type="term" value="P:proteasome-mediated ubiquitin-dependent protein catabolic process"/>
    <property type="evidence" value="ECO:0007669"/>
    <property type="project" value="TreeGrafter"/>
</dbReference>
<dbReference type="Gene3D" id="3.30.40.10">
    <property type="entry name" value="Zinc/RING finger domain, C3HC4 (zinc finger)"/>
    <property type="match status" value="1"/>
</dbReference>
<dbReference type="InterPro" id="IPR042755">
    <property type="entry name" value="COP1"/>
</dbReference>
<reference evidence="6 7" key="1">
    <citation type="submission" date="2019-01" db="EMBL/GenBank/DDBJ databases">
        <title>A draft genome assembly of the solar-powered sea slug Elysia chlorotica.</title>
        <authorList>
            <person name="Cai H."/>
            <person name="Li Q."/>
            <person name="Fang X."/>
            <person name="Li J."/>
            <person name="Curtis N.E."/>
            <person name="Altenburger A."/>
            <person name="Shibata T."/>
            <person name="Feng M."/>
            <person name="Maeda T."/>
            <person name="Schwartz J.A."/>
            <person name="Shigenobu S."/>
            <person name="Lundholm N."/>
            <person name="Nishiyama T."/>
            <person name="Yang H."/>
            <person name="Hasebe M."/>
            <person name="Li S."/>
            <person name="Pierce S.K."/>
            <person name="Wang J."/>
        </authorList>
    </citation>
    <scope>NUCLEOTIDE SEQUENCE [LARGE SCALE GENOMIC DNA]</scope>
    <source>
        <strain evidence="6">EC2010</strain>
        <tissue evidence="6">Whole organism of an adult</tissue>
    </source>
</reference>
<dbReference type="InterPro" id="IPR018957">
    <property type="entry name" value="Znf_C3HC4_RING-type"/>
</dbReference>
<dbReference type="PANTHER" id="PTHR44080">
    <property type="entry name" value="E3 UBIQUITIN-PROTEIN LIGASE COP1"/>
    <property type="match status" value="1"/>
</dbReference>
<name>A0A433TFW3_ELYCH</name>
<evidence type="ECO:0000313" key="7">
    <source>
        <dbReference type="Proteomes" id="UP000271974"/>
    </source>
</evidence>
<protein>
    <recommendedName>
        <fullName evidence="5">RING-type domain-containing protein</fullName>
    </recommendedName>
</protein>
<keyword evidence="2 4" id="KW-0863">Zinc-finger</keyword>